<protein>
    <submittedName>
        <fullName evidence="1">Uncharacterized protein</fullName>
    </submittedName>
</protein>
<organism evidence="1 2">
    <name type="scientific">Mesorhizobium plurifarium</name>
    <dbReference type="NCBI Taxonomy" id="69974"/>
    <lineage>
        <taxon>Bacteria</taxon>
        <taxon>Pseudomonadati</taxon>
        <taxon>Pseudomonadota</taxon>
        <taxon>Alphaproteobacteria</taxon>
        <taxon>Hyphomicrobiales</taxon>
        <taxon>Phyllobacteriaceae</taxon>
        <taxon>Mesorhizobium</taxon>
    </lineage>
</organism>
<sequence>MEIRDALVEGCRPAARNQTIPISLRAAVEGAKPAKIAVATGLEQKNVELMVGDTDAKPGLECLPQRRGALAAQLAKPVLRTDPKGQVEIATFVPDLYARAAELAEPGDLLPERFGHRANDSDRLDLRERHPGLRDDIGRLAEFALASHEVTVLLFDLRALHGSPRQLHQTAFATIGD</sequence>
<accession>A0A090GU28</accession>
<proteinExistence type="predicted"/>
<evidence type="ECO:0000313" key="2">
    <source>
        <dbReference type="Proteomes" id="UP000046122"/>
    </source>
</evidence>
<dbReference type="AlphaFoldDB" id="A0A090GU28"/>
<dbReference type="EMBL" id="CCNE01000012">
    <property type="protein sequence ID" value="CDX55151.1"/>
    <property type="molecule type" value="Genomic_DNA"/>
</dbReference>
<evidence type="ECO:0000313" key="1">
    <source>
        <dbReference type="EMBL" id="CDX55151.1"/>
    </source>
</evidence>
<dbReference type="Proteomes" id="UP000046122">
    <property type="component" value="Unassembled WGS sequence"/>
</dbReference>
<name>A0A090GU28_MESPL</name>
<reference evidence="1 2" key="1">
    <citation type="submission" date="2014-08" db="EMBL/GenBank/DDBJ databases">
        <authorList>
            <person name="Moulin Lionel"/>
        </authorList>
    </citation>
    <scope>NUCLEOTIDE SEQUENCE [LARGE SCALE GENOMIC DNA]</scope>
</reference>
<gene>
    <name evidence="1" type="ORF">MPL3365_20374</name>
</gene>